<dbReference type="Proteomes" id="UP000598146">
    <property type="component" value="Unassembled WGS sequence"/>
</dbReference>
<gene>
    <name evidence="2" type="ORF">I4J89_09815</name>
</gene>
<feature type="region of interest" description="Disordered" evidence="1">
    <location>
        <begin position="41"/>
        <end position="76"/>
    </location>
</feature>
<dbReference type="AlphaFoldDB" id="A0A931C1T7"/>
<dbReference type="RefSeq" id="WP_196413561.1">
    <property type="nucleotide sequence ID" value="NZ_JADQTO010000004.1"/>
</dbReference>
<keyword evidence="3" id="KW-1185">Reference proteome</keyword>
<sequence length="76" mass="8505">MSYAELWQHAQRIEELALRAAFDEQGIVLVDGEYLSVKDRNPVPLRSSASSGETLWNSGTLSQRTSSAWSQHSQVQ</sequence>
<proteinExistence type="predicted"/>
<comment type="caution">
    <text evidence="2">The sequence shown here is derived from an EMBL/GenBank/DDBJ whole genome shotgun (WGS) entry which is preliminary data.</text>
</comment>
<name>A0A931C1T7_9ACTN</name>
<accession>A0A931C1T7</accession>
<reference evidence="2" key="1">
    <citation type="submission" date="2020-11" db="EMBL/GenBank/DDBJ databases">
        <title>Isolation and identification of active actinomycetes.</title>
        <authorList>
            <person name="Sun X."/>
        </authorList>
    </citation>
    <scope>NUCLEOTIDE SEQUENCE</scope>
    <source>
        <strain evidence="2">NEAU-A11</strain>
    </source>
</reference>
<evidence type="ECO:0000313" key="2">
    <source>
        <dbReference type="EMBL" id="MBG0561759.1"/>
    </source>
</evidence>
<feature type="compositionally biased region" description="Polar residues" evidence="1">
    <location>
        <begin position="47"/>
        <end position="76"/>
    </location>
</feature>
<evidence type="ECO:0000313" key="3">
    <source>
        <dbReference type="Proteomes" id="UP000598146"/>
    </source>
</evidence>
<protein>
    <submittedName>
        <fullName evidence="2">Uncharacterized protein</fullName>
    </submittedName>
</protein>
<organism evidence="2 3">
    <name type="scientific">Actinoplanes aureus</name>
    <dbReference type="NCBI Taxonomy" id="2792083"/>
    <lineage>
        <taxon>Bacteria</taxon>
        <taxon>Bacillati</taxon>
        <taxon>Actinomycetota</taxon>
        <taxon>Actinomycetes</taxon>
        <taxon>Micromonosporales</taxon>
        <taxon>Micromonosporaceae</taxon>
        <taxon>Actinoplanes</taxon>
    </lineage>
</organism>
<evidence type="ECO:0000256" key="1">
    <source>
        <dbReference type="SAM" id="MobiDB-lite"/>
    </source>
</evidence>
<dbReference type="EMBL" id="JADQTO010000004">
    <property type="protein sequence ID" value="MBG0561759.1"/>
    <property type="molecule type" value="Genomic_DNA"/>
</dbReference>